<dbReference type="Proteomes" id="UP000565468">
    <property type="component" value="Unassembled WGS sequence"/>
</dbReference>
<evidence type="ECO:0000313" key="4">
    <source>
        <dbReference type="EMBL" id="NMO94461.1"/>
    </source>
</evidence>
<organism evidence="4 5">
    <name type="scientific">Paenibacillus lemnae</name>
    <dbReference type="NCBI Taxonomy" id="1330551"/>
    <lineage>
        <taxon>Bacteria</taxon>
        <taxon>Bacillati</taxon>
        <taxon>Bacillota</taxon>
        <taxon>Bacilli</taxon>
        <taxon>Bacillales</taxon>
        <taxon>Paenibacillaceae</taxon>
        <taxon>Paenibacillus</taxon>
    </lineage>
</organism>
<comment type="caution">
    <text evidence="4">The sequence shown here is derived from an EMBL/GenBank/DDBJ whole genome shotgun (WGS) entry which is preliminary data.</text>
</comment>
<keyword evidence="2" id="KW-1133">Transmembrane helix</keyword>
<feature type="region of interest" description="Disordered" evidence="1">
    <location>
        <begin position="1"/>
        <end position="22"/>
    </location>
</feature>
<evidence type="ECO:0000256" key="2">
    <source>
        <dbReference type="SAM" id="Phobius"/>
    </source>
</evidence>
<proteinExistence type="predicted"/>
<dbReference type="EMBL" id="JABBPN010000001">
    <property type="protein sequence ID" value="NMO94461.1"/>
    <property type="molecule type" value="Genomic_DNA"/>
</dbReference>
<keyword evidence="2" id="KW-0472">Membrane</keyword>
<feature type="transmembrane region" description="Helical" evidence="2">
    <location>
        <begin position="48"/>
        <end position="66"/>
    </location>
</feature>
<evidence type="ECO:0000256" key="1">
    <source>
        <dbReference type="SAM" id="MobiDB-lite"/>
    </source>
</evidence>
<dbReference type="InterPro" id="IPR025436">
    <property type="entry name" value="DUF4179"/>
</dbReference>
<evidence type="ECO:0000313" key="5">
    <source>
        <dbReference type="Proteomes" id="UP000565468"/>
    </source>
</evidence>
<dbReference type="RefSeq" id="WP_169503152.1">
    <property type="nucleotide sequence ID" value="NZ_JABBPN010000001.1"/>
</dbReference>
<accession>A0A848M2I5</accession>
<feature type="domain" description="DUF4179" evidence="3">
    <location>
        <begin position="42"/>
        <end position="130"/>
    </location>
</feature>
<dbReference type="AlphaFoldDB" id="A0A848M2I5"/>
<keyword evidence="5" id="KW-1185">Reference proteome</keyword>
<evidence type="ECO:0000259" key="3">
    <source>
        <dbReference type="Pfam" id="PF13786"/>
    </source>
</evidence>
<name>A0A848M2I5_PAELE</name>
<reference evidence="4 5" key="1">
    <citation type="submission" date="2020-04" db="EMBL/GenBank/DDBJ databases">
        <title>Paenibacillus algicola sp. nov., a novel marine bacterium producing alginate lyase.</title>
        <authorList>
            <person name="Huang H."/>
        </authorList>
    </citation>
    <scope>NUCLEOTIDE SEQUENCE [LARGE SCALE GENOMIC DNA]</scope>
    <source>
        <strain evidence="4 5">L7-75</strain>
    </source>
</reference>
<keyword evidence="2" id="KW-0812">Transmembrane</keyword>
<dbReference type="Gene3D" id="2.60.40.1630">
    <property type="entry name" value="bacillus anthracis domain"/>
    <property type="match status" value="1"/>
</dbReference>
<gene>
    <name evidence="4" type="ORF">HII30_01500</name>
</gene>
<sequence>MTTIQEKLRKHKESLSNSVQAPPELEGRLRSALEKVPTVRKKKHRIKAWAVSAAAVLILMVGMYQYPAFAYYGSKLLGTGELYSLNFSELTEQGYGQPVDKSKTLPDGTVITITGVIADDNGLLMYYSIQRPEGSVFDDNRILRYHVDNIQGFLTDSSSKSGSGNLSEDETLFEAVAKFEPVSPFSRTLTATFSEWLGEGELASYPISFKYEANKAMKSIIKQDISQAVRMDEGSIHFDSITASPTATIVKGHFEMPDDEYPRHFGSTKLLVNGIEVKSWGGGSDRYIEEGVLGFILEFDVLPTDQLESIELLYERGEGFQKVDAPVPLDSPSDRSIKVGNEKLWIRSVTKTAAGYDVVIARKQFTILDSDQVFVRAGGKQVPVASVSGSRPWDLNNGNILWENTYSFNTTDKPESLLLDGFYYLKTYNETVTIPLDNKK</sequence>
<dbReference type="Pfam" id="PF13786">
    <property type="entry name" value="DUF4179"/>
    <property type="match status" value="1"/>
</dbReference>
<protein>
    <submittedName>
        <fullName evidence="4">DUF4179 domain-containing protein</fullName>
    </submittedName>
</protein>